<evidence type="ECO:0000259" key="9">
    <source>
        <dbReference type="Pfam" id="PF01571"/>
    </source>
</evidence>
<dbReference type="Gene3D" id="2.40.30.110">
    <property type="entry name" value="Aminomethyltransferase beta-barrel domains"/>
    <property type="match status" value="1"/>
</dbReference>
<comment type="similarity">
    <text evidence="1 7">Belongs to the GcvT family.</text>
</comment>
<dbReference type="InterPro" id="IPR022903">
    <property type="entry name" value="GcvT_bac"/>
</dbReference>
<dbReference type="Gene3D" id="4.10.1250.10">
    <property type="entry name" value="Aminomethyltransferase fragment"/>
    <property type="match status" value="1"/>
</dbReference>
<evidence type="ECO:0000313" key="12">
    <source>
        <dbReference type="Proteomes" id="UP000178187"/>
    </source>
</evidence>
<dbReference type="NCBIfam" id="NF001567">
    <property type="entry name" value="PRK00389.1"/>
    <property type="match status" value="1"/>
</dbReference>
<evidence type="ECO:0000313" key="11">
    <source>
        <dbReference type="EMBL" id="OGW95633.1"/>
    </source>
</evidence>
<dbReference type="HAMAP" id="MF_00259">
    <property type="entry name" value="GcvT"/>
    <property type="match status" value="1"/>
</dbReference>
<dbReference type="GO" id="GO:0008483">
    <property type="term" value="F:transaminase activity"/>
    <property type="evidence" value="ECO:0007669"/>
    <property type="project" value="UniProtKB-KW"/>
</dbReference>
<dbReference type="GO" id="GO:0004047">
    <property type="term" value="F:aminomethyltransferase activity"/>
    <property type="evidence" value="ECO:0007669"/>
    <property type="project" value="UniProtKB-UniRule"/>
</dbReference>
<evidence type="ECO:0000259" key="10">
    <source>
        <dbReference type="Pfam" id="PF08669"/>
    </source>
</evidence>
<evidence type="ECO:0000256" key="5">
    <source>
        <dbReference type="ARBA" id="ARBA00031395"/>
    </source>
</evidence>
<gene>
    <name evidence="7" type="primary">gcvT</name>
    <name evidence="11" type="ORF">A3G33_11600</name>
</gene>
<dbReference type="EC" id="2.1.2.10" evidence="2 7"/>
<dbReference type="Gene3D" id="3.30.70.1400">
    <property type="entry name" value="Aminomethyltransferase beta-barrel domains"/>
    <property type="match status" value="1"/>
</dbReference>
<evidence type="ECO:0000256" key="6">
    <source>
        <dbReference type="ARBA" id="ARBA00047665"/>
    </source>
</evidence>
<dbReference type="Pfam" id="PF08669">
    <property type="entry name" value="GCV_T_C"/>
    <property type="match status" value="1"/>
</dbReference>
<dbReference type="Gene3D" id="3.30.1360.120">
    <property type="entry name" value="Probable tRNA modification gtpase trme, domain 1"/>
    <property type="match status" value="1"/>
</dbReference>
<protein>
    <recommendedName>
        <fullName evidence="2 7">Aminomethyltransferase</fullName>
        <ecNumber evidence="2 7">2.1.2.10</ecNumber>
    </recommendedName>
    <alternativeName>
        <fullName evidence="5 7">Glycine cleavage system T protein</fullName>
    </alternativeName>
</protein>
<keyword evidence="4 7" id="KW-0808">Transferase</keyword>
<dbReference type="InterPro" id="IPR006222">
    <property type="entry name" value="GCVT_N"/>
</dbReference>
<dbReference type="FunFam" id="4.10.1250.10:FF:000001">
    <property type="entry name" value="Aminomethyltransferase"/>
    <property type="match status" value="1"/>
</dbReference>
<comment type="caution">
    <text evidence="11">The sequence shown here is derived from an EMBL/GenBank/DDBJ whole genome shotgun (WGS) entry which is preliminary data.</text>
</comment>
<dbReference type="Proteomes" id="UP000178187">
    <property type="component" value="Unassembled WGS sequence"/>
</dbReference>
<evidence type="ECO:0000256" key="7">
    <source>
        <dbReference type="HAMAP-Rule" id="MF_00259"/>
    </source>
</evidence>
<proteinExistence type="inferred from homology"/>
<dbReference type="EMBL" id="MHFR01000060">
    <property type="protein sequence ID" value="OGW95633.1"/>
    <property type="molecule type" value="Genomic_DNA"/>
</dbReference>
<dbReference type="Pfam" id="PF01571">
    <property type="entry name" value="GCV_T"/>
    <property type="match status" value="1"/>
</dbReference>
<dbReference type="InterPro" id="IPR028896">
    <property type="entry name" value="GcvT/YgfZ/DmdA"/>
</dbReference>
<dbReference type="PANTHER" id="PTHR43757:SF2">
    <property type="entry name" value="AMINOMETHYLTRANSFERASE, MITOCHONDRIAL"/>
    <property type="match status" value="1"/>
</dbReference>
<dbReference type="SUPFAM" id="SSF103025">
    <property type="entry name" value="Folate-binding domain"/>
    <property type="match status" value="1"/>
</dbReference>
<sequence length="373" mass="41783">MSDTIVHDEVTNLKKLPLHKEHERLGARIGAFGSWLVPIQYTSIIEEHQAVRHSVGIFDISHMGEFFVSGANARRLVNQWITNDIEKLWPGRILYSPVCRENGGTVDDVLVYEMAVDRYLIVVNASNVEKDFAWFGSHRSLDVVLQDKSPETGMLSVQGPLSKDLVEKVFSRNLAGLAYYHFQAFQTDLGEIILSETGYTGEKGYEIFCPIHQVVTLWQRFFEHGAPMGLKPIGFGARDTLRLEAKMCLYGHELTDDITPLEAGLSWAIGWGKEDFIGFEALKRQREAGLKHKLVGFEIVGRGIAREGCVLKVNEDAVGRVTSGTYSPTLKKNIGLGLIAVPYSQVGQNIDVEVRGNLHPAKIIQTPFYKRQK</sequence>
<comment type="function">
    <text evidence="7">The glycine cleavage system catalyzes the degradation of glycine.</text>
</comment>
<dbReference type="InterPro" id="IPR006223">
    <property type="entry name" value="GcvT"/>
</dbReference>
<dbReference type="NCBIfam" id="TIGR00528">
    <property type="entry name" value="gcvT"/>
    <property type="match status" value="1"/>
</dbReference>
<accession>A0A1G1KRT2</accession>
<feature type="domain" description="GCVT N-terminal" evidence="9">
    <location>
        <begin position="18"/>
        <end position="273"/>
    </location>
</feature>
<comment type="catalytic activity">
    <reaction evidence="6 7">
        <text>N(6)-[(R)-S(8)-aminomethyldihydrolipoyl]-L-lysyl-[protein] + (6S)-5,6,7,8-tetrahydrofolate = N(6)-[(R)-dihydrolipoyl]-L-lysyl-[protein] + (6R)-5,10-methylene-5,6,7,8-tetrahydrofolate + NH4(+)</text>
        <dbReference type="Rhea" id="RHEA:16945"/>
        <dbReference type="Rhea" id="RHEA-COMP:10475"/>
        <dbReference type="Rhea" id="RHEA-COMP:10492"/>
        <dbReference type="ChEBI" id="CHEBI:15636"/>
        <dbReference type="ChEBI" id="CHEBI:28938"/>
        <dbReference type="ChEBI" id="CHEBI:57453"/>
        <dbReference type="ChEBI" id="CHEBI:83100"/>
        <dbReference type="ChEBI" id="CHEBI:83143"/>
        <dbReference type="EC" id="2.1.2.10"/>
    </reaction>
</comment>
<dbReference type="AlphaFoldDB" id="A0A1G1KRT2"/>
<dbReference type="InterPro" id="IPR013977">
    <property type="entry name" value="GcvT_C"/>
</dbReference>
<dbReference type="GO" id="GO:0005829">
    <property type="term" value="C:cytosol"/>
    <property type="evidence" value="ECO:0007669"/>
    <property type="project" value="TreeGrafter"/>
</dbReference>
<feature type="binding site" evidence="8">
    <location>
        <position position="206"/>
    </location>
    <ligand>
        <name>substrate</name>
    </ligand>
</feature>
<dbReference type="GO" id="GO:0005960">
    <property type="term" value="C:glycine cleavage complex"/>
    <property type="evidence" value="ECO:0007669"/>
    <property type="project" value="InterPro"/>
</dbReference>
<dbReference type="SUPFAM" id="SSF101790">
    <property type="entry name" value="Aminomethyltransferase beta-barrel domain"/>
    <property type="match status" value="1"/>
</dbReference>
<dbReference type="PIRSF" id="PIRSF006487">
    <property type="entry name" value="GcvT"/>
    <property type="match status" value="1"/>
</dbReference>
<reference evidence="11 12" key="1">
    <citation type="journal article" date="2016" name="Nat. Commun.">
        <title>Thousands of microbial genomes shed light on interconnected biogeochemical processes in an aquifer system.</title>
        <authorList>
            <person name="Anantharaman K."/>
            <person name="Brown C.T."/>
            <person name="Hug L.A."/>
            <person name="Sharon I."/>
            <person name="Castelle C.J."/>
            <person name="Probst A.J."/>
            <person name="Thomas B.C."/>
            <person name="Singh A."/>
            <person name="Wilkins M.J."/>
            <person name="Karaoz U."/>
            <person name="Brodie E.L."/>
            <person name="Williams K.H."/>
            <person name="Hubbard S.S."/>
            <person name="Banfield J.F."/>
        </authorList>
    </citation>
    <scope>NUCLEOTIDE SEQUENCE [LARGE SCALE GENOMIC DNA]</scope>
</reference>
<evidence type="ECO:0000256" key="1">
    <source>
        <dbReference type="ARBA" id="ARBA00008609"/>
    </source>
</evidence>
<keyword evidence="3 7" id="KW-0032">Aminotransferase</keyword>
<dbReference type="PANTHER" id="PTHR43757">
    <property type="entry name" value="AMINOMETHYLTRANSFERASE"/>
    <property type="match status" value="1"/>
</dbReference>
<dbReference type="InterPro" id="IPR027266">
    <property type="entry name" value="TrmE/GcvT-like"/>
</dbReference>
<evidence type="ECO:0000256" key="8">
    <source>
        <dbReference type="PIRSR" id="PIRSR006487-1"/>
    </source>
</evidence>
<organism evidence="11 12">
    <name type="scientific">Candidatus Danuiimicrobium aquiferis</name>
    <dbReference type="NCBI Taxonomy" id="1801832"/>
    <lineage>
        <taxon>Bacteria</taxon>
        <taxon>Pseudomonadati</taxon>
        <taxon>Candidatus Omnitrophota</taxon>
        <taxon>Candidatus Danuiimicrobium</taxon>
    </lineage>
</organism>
<evidence type="ECO:0000256" key="4">
    <source>
        <dbReference type="ARBA" id="ARBA00022679"/>
    </source>
</evidence>
<evidence type="ECO:0000256" key="2">
    <source>
        <dbReference type="ARBA" id="ARBA00012616"/>
    </source>
</evidence>
<name>A0A1G1KRT2_9BACT</name>
<dbReference type="InterPro" id="IPR029043">
    <property type="entry name" value="GcvT/YgfZ_C"/>
</dbReference>
<comment type="subunit">
    <text evidence="7">The glycine cleavage system is composed of four proteins: P, T, L and H.</text>
</comment>
<feature type="domain" description="Aminomethyltransferase C-terminal" evidence="10">
    <location>
        <begin position="293"/>
        <end position="370"/>
    </location>
</feature>
<dbReference type="GO" id="GO:0019464">
    <property type="term" value="P:glycine decarboxylation via glycine cleavage system"/>
    <property type="evidence" value="ECO:0007669"/>
    <property type="project" value="UniProtKB-UniRule"/>
</dbReference>
<evidence type="ECO:0000256" key="3">
    <source>
        <dbReference type="ARBA" id="ARBA00022576"/>
    </source>
</evidence>
<dbReference type="FunFam" id="2.40.30.110:FF:000003">
    <property type="entry name" value="Aminomethyltransferase"/>
    <property type="match status" value="1"/>
</dbReference>